<proteinExistence type="predicted"/>
<gene>
    <name evidence="2" type="ORF">TRAPUB_14378</name>
</gene>
<name>A0A1M2VNM4_TRAPU</name>
<dbReference type="Proteomes" id="UP000184267">
    <property type="component" value="Unassembled WGS sequence"/>
</dbReference>
<accession>A0A1M2VNM4</accession>
<keyword evidence="3" id="KW-1185">Reference proteome</keyword>
<organism evidence="2 3">
    <name type="scientific">Trametes pubescens</name>
    <name type="common">White-rot fungus</name>
    <dbReference type="NCBI Taxonomy" id="154538"/>
    <lineage>
        <taxon>Eukaryota</taxon>
        <taxon>Fungi</taxon>
        <taxon>Dikarya</taxon>
        <taxon>Basidiomycota</taxon>
        <taxon>Agaricomycotina</taxon>
        <taxon>Agaricomycetes</taxon>
        <taxon>Polyporales</taxon>
        <taxon>Polyporaceae</taxon>
        <taxon>Trametes</taxon>
    </lineage>
</organism>
<evidence type="ECO:0000313" key="3">
    <source>
        <dbReference type="Proteomes" id="UP000184267"/>
    </source>
</evidence>
<sequence length="57" mass="6330">MSSDGYPRLRRHFGGGPSSVATDANASPRAVVFLRAMHREEVVRFSRGAREEQGDRV</sequence>
<dbReference type="AlphaFoldDB" id="A0A1M2VNM4"/>
<evidence type="ECO:0000313" key="2">
    <source>
        <dbReference type="EMBL" id="OJT09168.1"/>
    </source>
</evidence>
<protein>
    <submittedName>
        <fullName evidence="2">Uncharacterized protein</fullName>
    </submittedName>
</protein>
<evidence type="ECO:0000256" key="1">
    <source>
        <dbReference type="SAM" id="MobiDB-lite"/>
    </source>
</evidence>
<reference evidence="2 3" key="1">
    <citation type="submission" date="2016-10" db="EMBL/GenBank/DDBJ databases">
        <title>Genome sequence of the basidiomycete white-rot fungus Trametes pubescens.</title>
        <authorList>
            <person name="Makela M.R."/>
            <person name="Granchi Z."/>
            <person name="Peng M."/>
            <person name="De Vries R.P."/>
            <person name="Grigoriev I."/>
            <person name="Riley R."/>
            <person name="Hilden K."/>
        </authorList>
    </citation>
    <scope>NUCLEOTIDE SEQUENCE [LARGE SCALE GENOMIC DNA]</scope>
    <source>
        <strain evidence="2 3">FBCC735</strain>
    </source>
</reference>
<feature type="region of interest" description="Disordered" evidence="1">
    <location>
        <begin position="1"/>
        <end position="26"/>
    </location>
</feature>
<dbReference type="EMBL" id="MNAD01000978">
    <property type="protein sequence ID" value="OJT09168.1"/>
    <property type="molecule type" value="Genomic_DNA"/>
</dbReference>
<comment type="caution">
    <text evidence="2">The sequence shown here is derived from an EMBL/GenBank/DDBJ whole genome shotgun (WGS) entry which is preliminary data.</text>
</comment>